<dbReference type="RefSeq" id="WP_091238708.1">
    <property type="nucleotide sequence ID" value="NZ_FNAG01000001.1"/>
</dbReference>
<feature type="domain" description="Restriction endonuclease type IV Mrr" evidence="3">
    <location>
        <begin position="476"/>
        <end position="586"/>
    </location>
</feature>
<dbReference type="PANTHER" id="PTHR30015">
    <property type="entry name" value="MRR RESTRICTION SYSTEM PROTEIN"/>
    <property type="match status" value="1"/>
</dbReference>
<dbReference type="AlphaFoldDB" id="A0A1G6SPY6"/>
<feature type="region of interest" description="Disordered" evidence="2">
    <location>
        <begin position="65"/>
        <end position="94"/>
    </location>
</feature>
<accession>A0A1G6SPY6</accession>
<evidence type="ECO:0000259" key="3">
    <source>
        <dbReference type="Pfam" id="PF04471"/>
    </source>
</evidence>
<dbReference type="SUPFAM" id="SSF52980">
    <property type="entry name" value="Restriction endonuclease-like"/>
    <property type="match status" value="1"/>
</dbReference>
<gene>
    <name evidence="4" type="ORF">SAMN04488509_101630</name>
</gene>
<sequence>MARKINIVGALVRAHAQSVRQANARQRAELAAIRRLEQGRAAAARAEAAEMRAVEASIRAAAAQEARDAKSKERAIKEAERDRQRQQREAEQAAHLDAAAHAEAMTLEAAETVEALQGLIAATLKVDDRIDFEALRVREAAPKLTLPQLVLPELRDDASIKLPSPPGPIEYQLERVQKPGFFERLFGGNSRYEKELAKIRAAHALAVRVHLEESEKAKAAIEKRRRQHEAEVEQLKANHSAAVDLAKRQHAEALAGFEEKRAQRDAEVDELQRSYAAGEPEAVVLYNEMVLSNSDYPAGFPGQFRLAYLPESRQLVIDFELPTPEIVPPVAEYRYIKTRRTVEEKPRKPAEIKAIYREVVAQTALRTLHEVFEADQGNHIDVAVFSGYVNKIDETTGNDIRPYLVSVRVSKEAFLAINLARVDPQACLKNLGAQVSAQPDEARAVRPVVEFDMVDPRFIPEADVLSTLDARPNLMDLSPAEFEALVSNLFTQMGLESRLTRSSRDGGVDAVAFDTRPILGGKVVIQAKRYRHTVGVSAVRDLYGTLLNEGAKKGILVTTSSYGSDAYKFADDKPLELIDGGGLLYLLENIGRPARIIMPVEPS</sequence>
<proteinExistence type="predicted"/>
<dbReference type="Gene3D" id="3.40.1350.10">
    <property type="match status" value="1"/>
</dbReference>
<dbReference type="GO" id="GO:0003677">
    <property type="term" value="F:DNA binding"/>
    <property type="evidence" value="ECO:0007669"/>
    <property type="project" value="InterPro"/>
</dbReference>
<dbReference type="PANTHER" id="PTHR30015:SF7">
    <property type="entry name" value="TYPE IV METHYL-DIRECTED RESTRICTION ENZYME ECOKMRR"/>
    <property type="match status" value="1"/>
</dbReference>
<dbReference type="GO" id="GO:0009307">
    <property type="term" value="P:DNA restriction-modification system"/>
    <property type="evidence" value="ECO:0007669"/>
    <property type="project" value="InterPro"/>
</dbReference>
<dbReference type="STRING" id="265719.SAMN04488509_101630"/>
<organism evidence="4 5">
    <name type="scientific">Aquimonas voraii</name>
    <dbReference type="NCBI Taxonomy" id="265719"/>
    <lineage>
        <taxon>Bacteria</taxon>
        <taxon>Pseudomonadati</taxon>
        <taxon>Pseudomonadota</taxon>
        <taxon>Gammaproteobacteria</taxon>
        <taxon>Lysobacterales</taxon>
        <taxon>Lysobacteraceae</taxon>
        <taxon>Aquimonas</taxon>
    </lineage>
</organism>
<dbReference type="Proteomes" id="UP000199603">
    <property type="component" value="Unassembled WGS sequence"/>
</dbReference>
<feature type="coiled-coil region" evidence="1">
    <location>
        <begin position="211"/>
        <end position="274"/>
    </location>
</feature>
<dbReference type="InterPro" id="IPR007560">
    <property type="entry name" value="Restrct_endonuc_IV_Mrr"/>
</dbReference>
<dbReference type="GO" id="GO:0015666">
    <property type="term" value="F:restriction endodeoxyribonuclease activity"/>
    <property type="evidence" value="ECO:0007669"/>
    <property type="project" value="TreeGrafter"/>
</dbReference>
<dbReference type="EMBL" id="FNAG01000001">
    <property type="protein sequence ID" value="SDD18908.1"/>
    <property type="molecule type" value="Genomic_DNA"/>
</dbReference>
<evidence type="ECO:0000313" key="4">
    <source>
        <dbReference type="EMBL" id="SDD18908.1"/>
    </source>
</evidence>
<reference evidence="4 5" key="1">
    <citation type="submission" date="2016-10" db="EMBL/GenBank/DDBJ databases">
        <authorList>
            <person name="de Groot N.N."/>
        </authorList>
    </citation>
    <scope>NUCLEOTIDE SEQUENCE [LARGE SCALE GENOMIC DNA]</scope>
    <source>
        <strain evidence="4 5">DSM 16957</strain>
    </source>
</reference>
<name>A0A1G6SPY6_9GAMM</name>
<evidence type="ECO:0000256" key="2">
    <source>
        <dbReference type="SAM" id="MobiDB-lite"/>
    </source>
</evidence>
<dbReference type="Pfam" id="PF04471">
    <property type="entry name" value="Mrr_cat"/>
    <property type="match status" value="1"/>
</dbReference>
<evidence type="ECO:0000313" key="5">
    <source>
        <dbReference type="Proteomes" id="UP000199603"/>
    </source>
</evidence>
<dbReference type="InterPro" id="IPR052906">
    <property type="entry name" value="Type_IV_Methyl-Rstrct_Enzyme"/>
</dbReference>
<keyword evidence="5" id="KW-1185">Reference proteome</keyword>
<protein>
    <submittedName>
        <fullName evidence="4">Restriction system protein</fullName>
    </submittedName>
</protein>
<evidence type="ECO:0000256" key="1">
    <source>
        <dbReference type="SAM" id="Coils"/>
    </source>
</evidence>
<dbReference type="InterPro" id="IPR011335">
    <property type="entry name" value="Restrct_endonuc-II-like"/>
</dbReference>
<keyword evidence="1" id="KW-0175">Coiled coil</keyword>
<dbReference type="InterPro" id="IPR011856">
    <property type="entry name" value="tRNA_endonuc-like_dom_sf"/>
</dbReference>
<dbReference type="OrthoDB" id="9803736at2"/>